<dbReference type="RefSeq" id="WP_106292988.1">
    <property type="nucleotide sequence ID" value="NZ_PVTH01000005.1"/>
</dbReference>
<keyword evidence="1" id="KW-1133">Transmembrane helix</keyword>
<protein>
    <recommendedName>
        <fullName evidence="4">SPW repeat-containing protein</fullName>
    </recommendedName>
</protein>
<dbReference type="AlphaFoldDB" id="A0A2T0U3Q7"/>
<sequence length="119" mass="12936">MKRPISRKAHGIADWTYIPLTALAPELLHFKNDKKPATLARLMAAAMLGSALVTRSEWGLFKYMPFKAHLGADIALGAVSLLAPWFGKFSDNAAARNTFLVIGLSGIVIGGLLTQRKEM</sequence>
<evidence type="ECO:0008006" key="4">
    <source>
        <dbReference type="Google" id="ProtNLM"/>
    </source>
</evidence>
<keyword evidence="3" id="KW-1185">Reference proteome</keyword>
<evidence type="ECO:0000313" key="2">
    <source>
        <dbReference type="EMBL" id="PRY52559.1"/>
    </source>
</evidence>
<organism evidence="2 3">
    <name type="scientific">Arcticibacter pallidicorallinus</name>
    <dbReference type="NCBI Taxonomy" id="1259464"/>
    <lineage>
        <taxon>Bacteria</taxon>
        <taxon>Pseudomonadati</taxon>
        <taxon>Bacteroidota</taxon>
        <taxon>Sphingobacteriia</taxon>
        <taxon>Sphingobacteriales</taxon>
        <taxon>Sphingobacteriaceae</taxon>
        <taxon>Arcticibacter</taxon>
    </lineage>
</organism>
<evidence type="ECO:0000313" key="3">
    <source>
        <dbReference type="Proteomes" id="UP000238034"/>
    </source>
</evidence>
<evidence type="ECO:0000256" key="1">
    <source>
        <dbReference type="SAM" id="Phobius"/>
    </source>
</evidence>
<dbReference type="Proteomes" id="UP000238034">
    <property type="component" value="Unassembled WGS sequence"/>
</dbReference>
<name>A0A2T0U3Q7_9SPHI</name>
<feature type="transmembrane region" description="Helical" evidence="1">
    <location>
        <begin position="93"/>
        <end position="113"/>
    </location>
</feature>
<comment type="caution">
    <text evidence="2">The sequence shown here is derived from an EMBL/GenBank/DDBJ whole genome shotgun (WGS) entry which is preliminary data.</text>
</comment>
<accession>A0A2T0U3Q7</accession>
<dbReference type="OrthoDB" id="129082at2"/>
<keyword evidence="1" id="KW-0472">Membrane</keyword>
<gene>
    <name evidence="2" type="ORF">B0I27_10525</name>
</gene>
<feature type="transmembrane region" description="Helical" evidence="1">
    <location>
        <begin position="36"/>
        <end position="54"/>
    </location>
</feature>
<proteinExistence type="predicted"/>
<keyword evidence="1" id="KW-0812">Transmembrane</keyword>
<dbReference type="EMBL" id="PVTH01000005">
    <property type="protein sequence ID" value="PRY52559.1"/>
    <property type="molecule type" value="Genomic_DNA"/>
</dbReference>
<reference evidence="2 3" key="1">
    <citation type="submission" date="2018-03" db="EMBL/GenBank/DDBJ databases">
        <title>Genomic Encyclopedia of Type Strains, Phase III (KMG-III): the genomes of soil and plant-associated and newly described type strains.</title>
        <authorList>
            <person name="Whitman W."/>
        </authorList>
    </citation>
    <scope>NUCLEOTIDE SEQUENCE [LARGE SCALE GENOMIC DNA]</scope>
    <source>
        <strain evidence="2 3">CGMCC 1.9313</strain>
    </source>
</reference>